<dbReference type="AlphaFoldDB" id="A0A2S6G922"/>
<dbReference type="Proteomes" id="UP000239446">
    <property type="component" value="Unassembled WGS sequence"/>
</dbReference>
<dbReference type="RefSeq" id="WP_104415327.1">
    <property type="nucleotide sequence ID" value="NZ_PTIT01000004.1"/>
</dbReference>
<evidence type="ECO:0008006" key="6">
    <source>
        <dbReference type="Google" id="ProtNLM"/>
    </source>
</evidence>
<evidence type="ECO:0000313" key="2">
    <source>
        <dbReference type="EMBL" id="PPK52721.1"/>
    </source>
</evidence>
<feature type="chain" id="PRO_5015707943" description="Polysaccharide lyase-like protein" evidence="1">
    <location>
        <begin position="27"/>
        <end position="388"/>
    </location>
</feature>
<accession>A0A2S6G922</accession>
<comment type="caution">
    <text evidence="3">The sequence shown here is derived from an EMBL/GenBank/DDBJ whole genome shotgun (WGS) entry which is preliminary data.</text>
</comment>
<keyword evidence="1" id="KW-0732">Signal</keyword>
<proteinExistence type="predicted"/>
<feature type="signal peptide" evidence="1">
    <location>
        <begin position="1"/>
        <end position="26"/>
    </location>
</feature>
<evidence type="ECO:0000313" key="4">
    <source>
        <dbReference type="Proteomes" id="UP000239446"/>
    </source>
</evidence>
<sequence length="388" mass="43526">MTFSRRRSLGLVIALVGMSGPFAAQAEVIFEENFDDQPDWTSAMHSSDTVQSADTHIIPEGWYSIRQDPVWAPSTGHPDRHESIEILESNADKARSGSKSYVSWRDSYDAGWDYWGSESMMVKYFPQGYDQLYVEFWVRFDDNWMREYVQGTDAAGSKMFRISSWRGEGQGNEYQAFGGGDLGPIFIWDHNITGYGVRNAMSLRGGPHGDNYGFVTGDIEDAPRSLVGSGDLNMNFTGDVQGRGIDGTTPKIPDKLNGGFITTDPYASVSHDQIFGPGDTWTKMAFFVKMNSSPGAKDGVLIEWMDDQQIFKLETIPWIRPSTTEDENAKWNLVAIGGNDFFQTYPNDQRHEEWYAYDDLVIRTDIPSYLQTDTALAPPSAPPQITVD</sequence>
<protein>
    <recommendedName>
        <fullName evidence="6">Polysaccharide lyase-like protein</fullName>
    </recommendedName>
</protein>
<name>A0A2S6G922_9GAMM</name>
<dbReference type="OrthoDB" id="6362305at2"/>
<dbReference type="EMBL" id="PTIT01000004">
    <property type="protein sequence ID" value="PPK52721.1"/>
    <property type="molecule type" value="Genomic_DNA"/>
</dbReference>
<dbReference type="Proteomes" id="UP000239648">
    <property type="component" value="Unassembled WGS sequence"/>
</dbReference>
<keyword evidence="5" id="KW-1185">Reference proteome</keyword>
<evidence type="ECO:0000313" key="5">
    <source>
        <dbReference type="Proteomes" id="UP000239648"/>
    </source>
</evidence>
<gene>
    <name evidence="3" type="ORF">B0H24_1004137</name>
    <name evidence="2" type="ORF">BY455_10438</name>
</gene>
<evidence type="ECO:0000313" key="3">
    <source>
        <dbReference type="EMBL" id="PPK55733.1"/>
    </source>
</evidence>
<organism evidence="3 4">
    <name type="scientific">Marinobacter persicus</name>
    <dbReference type="NCBI Taxonomy" id="930118"/>
    <lineage>
        <taxon>Bacteria</taxon>
        <taxon>Pseudomonadati</taxon>
        <taxon>Pseudomonadota</taxon>
        <taxon>Gammaproteobacteria</taxon>
        <taxon>Pseudomonadales</taxon>
        <taxon>Marinobacteraceae</taxon>
        <taxon>Marinobacter</taxon>
    </lineage>
</organism>
<reference evidence="2 5" key="1">
    <citation type="submission" date="2018-02" db="EMBL/GenBank/DDBJ databases">
        <title>Deep subsurface shale carbon reservoir microbial communities from Ohio and West Virginia, USA.</title>
        <authorList>
            <person name="Wrighton K."/>
        </authorList>
    </citation>
    <scope>NUCLEOTIDE SEQUENCE [LARGE SCALE GENOMIC DNA]</scope>
    <source>
        <strain evidence="2 5">UTICA-S1B6</strain>
    </source>
</reference>
<dbReference type="Gene3D" id="2.60.120.200">
    <property type="match status" value="1"/>
</dbReference>
<reference evidence="3 4" key="2">
    <citation type="submission" date="2018-02" db="EMBL/GenBank/DDBJ databases">
        <title>Subsurface microbial communities from deep shales in Ohio and West Virginia, USA.</title>
        <authorList>
            <person name="Wrighton K."/>
        </authorList>
    </citation>
    <scope>NUCLEOTIDE SEQUENCE [LARGE SCALE GENOMIC DNA]</scope>
    <source>
        <strain evidence="3 4">UTICA-S1B9</strain>
    </source>
</reference>
<evidence type="ECO:0000256" key="1">
    <source>
        <dbReference type="SAM" id="SignalP"/>
    </source>
</evidence>
<dbReference type="EMBL" id="PTIU01000004">
    <property type="protein sequence ID" value="PPK55733.1"/>
    <property type="molecule type" value="Genomic_DNA"/>
</dbReference>